<keyword evidence="2" id="KW-1133">Transmembrane helix</keyword>
<keyword evidence="4" id="KW-1185">Reference proteome</keyword>
<evidence type="ECO:0000256" key="1">
    <source>
        <dbReference type="SAM" id="MobiDB-lite"/>
    </source>
</evidence>
<evidence type="ECO:0000256" key="2">
    <source>
        <dbReference type="SAM" id="Phobius"/>
    </source>
</evidence>
<keyword evidence="2" id="KW-0472">Membrane</keyword>
<organism evidence="3 4">
    <name type="scientific">Pseudomonas abyssi</name>
    <dbReference type="NCBI Taxonomy" id="170540"/>
    <lineage>
        <taxon>Bacteria</taxon>
        <taxon>Pseudomonadati</taxon>
        <taxon>Pseudomonadota</taxon>
        <taxon>Gammaproteobacteria</taxon>
        <taxon>Pseudomonadales</taxon>
        <taxon>Pseudomonadaceae</taxon>
        <taxon>Pseudomonas</taxon>
    </lineage>
</organism>
<feature type="compositionally biased region" description="Polar residues" evidence="1">
    <location>
        <begin position="181"/>
        <end position="190"/>
    </location>
</feature>
<keyword evidence="2" id="KW-0812">Transmembrane</keyword>
<feature type="transmembrane region" description="Helical" evidence="2">
    <location>
        <begin position="85"/>
        <end position="107"/>
    </location>
</feature>
<dbReference type="EMBL" id="LMAZ01000011">
    <property type="protein sequence ID" value="RGP52583.1"/>
    <property type="molecule type" value="Genomic_DNA"/>
</dbReference>
<gene>
    <name evidence="3" type="ORF">ASB58_18530</name>
</gene>
<name>A0A395QXI3_9PSED</name>
<evidence type="ECO:0000313" key="3">
    <source>
        <dbReference type="EMBL" id="RGP52583.1"/>
    </source>
</evidence>
<evidence type="ECO:0008006" key="5">
    <source>
        <dbReference type="Google" id="ProtNLM"/>
    </source>
</evidence>
<feature type="region of interest" description="Disordered" evidence="1">
    <location>
        <begin position="165"/>
        <end position="190"/>
    </location>
</feature>
<feature type="compositionally biased region" description="Basic and acidic residues" evidence="1">
    <location>
        <begin position="166"/>
        <end position="175"/>
    </location>
</feature>
<protein>
    <recommendedName>
        <fullName evidence="5">Transmembrane protein</fullName>
    </recommendedName>
</protein>
<comment type="caution">
    <text evidence="3">The sequence shown here is derived from an EMBL/GenBank/DDBJ whole genome shotgun (WGS) entry which is preliminary data.</text>
</comment>
<dbReference type="AlphaFoldDB" id="A0A395QXI3"/>
<proteinExistence type="predicted"/>
<accession>A0A395QXI3</accession>
<dbReference type="OrthoDB" id="6886757at2"/>
<feature type="transmembrane region" description="Helical" evidence="2">
    <location>
        <begin position="54"/>
        <end position="73"/>
    </location>
</feature>
<feature type="transmembrane region" description="Helical" evidence="2">
    <location>
        <begin position="145"/>
        <end position="162"/>
    </location>
</feature>
<evidence type="ECO:0000313" key="4">
    <source>
        <dbReference type="Proteomes" id="UP000265411"/>
    </source>
</evidence>
<reference evidence="3 4" key="1">
    <citation type="journal article" date="2018" name="Syst. Appl. Microbiol.">
        <title>Pseudomonas gallaeciensis sp. nov., isolated from crude-oil-contaminated intertidal sand samples after the Prestige oil spill.</title>
        <authorList>
            <person name="Mulet M."/>
            <person name="Sanchez D."/>
            <person name="Rodriguez A.C."/>
            <person name="Nogales B."/>
            <person name="Bosch R."/>
            <person name="Busquets A."/>
            <person name="Gomila M."/>
            <person name="Lalucat J."/>
            <person name="Garcia-Valdes E."/>
        </authorList>
    </citation>
    <scope>NUCLEOTIDE SEQUENCE [LARGE SCALE GENOMIC DNA]</scope>
    <source>
        <strain evidence="3 4">V113</strain>
    </source>
</reference>
<sequence>MQTNELSFAGKFDNGLSKVLCIALRGLKFALLWLMGLMMLSLLPFVIFEYSEGLSDLSLLEWLFMPLMCLLLWRHIHYSKHFGVGFWGGLSRILIFVGLLTVVEVLVFDEAVGMIASCDFTDEGIPNMQSIVNYLAVHNPLPAPLYYGLFLATFFLSAPYQAKVPADNKKPEKNEPLPPTAAQTRQEPTV</sequence>
<dbReference type="RefSeq" id="WP_118131962.1">
    <property type="nucleotide sequence ID" value="NZ_LMAZ01000011.1"/>
</dbReference>
<feature type="transmembrane region" description="Helical" evidence="2">
    <location>
        <begin position="29"/>
        <end position="48"/>
    </location>
</feature>
<dbReference type="Proteomes" id="UP000265411">
    <property type="component" value="Unassembled WGS sequence"/>
</dbReference>